<dbReference type="GO" id="GO:0046654">
    <property type="term" value="P:tetrahydrofolate biosynthetic process"/>
    <property type="evidence" value="ECO:0007669"/>
    <property type="project" value="UniProtKB-UniPathway"/>
</dbReference>
<dbReference type="PROSITE" id="PS00794">
    <property type="entry name" value="HPPK"/>
    <property type="match status" value="1"/>
</dbReference>
<dbReference type="UniPathway" id="UPA00077">
    <property type="reaction ID" value="UER00155"/>
</dbReference>
<dbReference type="RefSeq" id="WP_008845195.1">
    <property type="nucleotide sequence ID" value="NZ_BAEN01000055.1"/>
</dbReference>
<evidence type="ECO:0000313" key="9">
    <source>
        <dbReference type="EMBL" id="GAC15390.1"/>
    </source>
</evidence>
<dbReference type="InterPro" id="IPR000550">
    <property type="entry name" value="Hppk"/>
</dbReference>
<proteinExistence type="predicted"/>
<feature type="domain" description="7,8-dihydro-6-hydroxymethylpterin-pyrophosphokinase" evidence="8">
    <location>
        <begin position="86"/>
        <end position="97"/>
    </location>
</feature>
<dbReference type="GO" id="GO:0016301">
    <property type="term" value="F:kinase activity"/>
    <property type="evidence" value="ECO:0007669"/>
    <property type="project" value="UniProtKB-KW"/>
</dbReference>
<dbReference type="GO" id="GO:0003848">
    <property type="term" value="F:2-amino-4-hydroxy-6-hydroxymethyldihydropteridine diphosphokinase activity"/>
    <property type="evidence" value="ECO:0007669"/>
    <property type="project" value="UniProtKB-EC"/>
</dbReference>
<gene>
    <name evidence="9" type="primary">folK</name>
    <name evidence="9" type="ORF">GLIP_2769</name>
</gene>
<keyword evidence="10" id="KW-1185">Reference proteome</keyword>
<dbReference type="CDD" id="cd00483">
    <property type="entry name" value="HPPK"/>
    <property type="match status" value="1"/>
</dbReference>
<dbReference type="EC" id="2.7.6.3" evidence="2"/>
<accession>K6YVW3</accession>
<evidence type="ECO:0000256" key="6">
    <source>
        <dbReference type="ARBA" id="ARBA00022840"/>
    </source>
</evidence>
<comment type="pathway">
    <text evidence="1">Cofactor biosynthesis; tetrahydrofolate biosynthesis; 2-amino-4-hydroxy-6-hydroxymethyl-7,8-dihydropteridine diphosphate from 7,8-dihydroneopterin triphosphate: step 4/4.</text>
</comment>
<keyword evidence="5 9" id="KW-0418">Kinase</keyword>
<keyword evidence="4" id="KW-0547">Nucleotide-binding</keyword>
<comment type="caution">
    <text evidence="9">The sequence shown here is derived from an EMBL/GenBank/DDBJ whole genome shotgun (WGS) entry which is preliminary data.</text>
</comment>
<evidence type="ECO:0000256" key="7">
    <source>
        <dbReference type="ARBA" id="ARBA00022909"/>
    </source>
</evidence>
<dbReference type="SUPFAM" id="SSF55083">
    <property type="entry name" value="6-hydroxymethyl-7,8-dihydropterin pyrophosphokinase, HPPK"/>
    <property type="match status" value="1"/>
</dbReference>
<evidence type="ECO:0000256" key="2">
    <source>
        <dbReference type="ARBA" id="ARBA00013253"/>
    </source>
</evidence>
<name>K6YVW3_9ALTE</name>
<evidence type="ECO:0000256" key="1">
    <source>
        <dbReference type="ARBA" id="ARBA00005051"/>
    </source>
</evidence>
<dbReference type="PANTHER" id="PTHR43071">
    <property type="entry name" value="2-AMINO-4-HYDROXY-6-HYDROXYMETHYLDIHYDROPTERIDINE PYROPHOSPHOKINASE"/>
    <property type="match status" value="1"/>
</dbReference>
<dbReference type="STRING" id="1127673.GLIP_2769"/>
<keyword evidence="7" id="KW-0289">Folate biosynthesis</keyword>
<dbReference type="GO" id="GO:0046656">
    <property type="term" value="P:folic acid biosynthetic process"/>
    <property type="evidence" value="ECO:0007669"/>
    <property type="project" value="UniProtKB-KW"/>
</dbReference>
<dbReference type="EMBL" id="BAEN01000055">
    <property type="protein sequence ID" value="GAC15390.1"/>
    <property type="molecule type" value="Genomic_DNA"/>
</dbReference>
<dbReference type="PANTHER" id="PTHR43071:SF2">
    <property type="entry name" value="2-AMINO-4-HYDROXY-6-HYDROXYMETHYLDIHYDROPTERIDINE PYROPHOSPHOKINASE"/>
    <property type="match status" value="1"/>
</dbReference>
<dbReference type="InterPro" id="IPR035907">
    <property type="entry name" value="Hppk_sf"/>
</dbReference>
<protein>
    <recommendedName>
        <fullName evidence="2">2-amino-4-hydroxy-6-hydroxymethyldihydropteridine diphosphokinase</fullName>
        <ecNumber evidence="2">2.7.6.3</ecNumber>
    </recommendedName>
</protein>
<dbReference type="GO" id="GO:0005524">
    <property type="term" value="F:ATP binding"/>
    <property type="evidence" value="ECO:0007669"/>
    <property type="project" value="UniProtKB-KW"/>
</dbReference>
<evidence type="ECO:0000256" key="3">
    <source>
        <dbReference type="ARBA" id="ARBA00022679"/>
    </source>
</evidence>
<organism evidence="9 10">
    <name type="scientific">Aliiglaciecola lipolytica E3</name>
    <dbReference type="NCBI Taxonomy" id="1127673"/>
    <lineage>
        <taxon>Bacteria</taxon>
        <taxon>Pseudomonadati</taxon>
        <taxon>Pseudomonadota</taxon>
        <taxon>Gammaproteobacteria</taxon>
        <taxon>Alteromonadales</taxon>
        <taxon>Alteromonadaceae</taxon>
        <taxon>Aliiglaciecola</taxon>
    </lineage>
</organism>
<keyword evidence="3 9" id="KW-0808">Transferase</keyword>
<dbReference type="NCBIfam" id="TIGR01498">
    <property type="entry name" value="folK"/>
    <property type="match status" value="1"/>
</dbReference>
<dbReference type="AlphaFoldDB" id="K6YVW3"/>
<evidence type="ECO:0000256" key="4">
    <source>
        <dbReference type="ARBA" id="ARBA00022741"/>
    </source>
</evidence>
<keyword evidence="6" id="KW-0067">ATP-binding</keyword>
<reference evidence="9 10" key="1">
    <citation type="journal article" date="2017" name="Antonie Van Leeuwenhoek">
        <title>Rhizobium rhizosphaerae sp. nov., a novel species isolated from rice rhizosphere.</title>
        <authorList>
            <person name="Zhao J.J."/>
            <person name="Zhang J."/>
            <person name="Zhang R.J."/>
            <person name="Zhang C.W."/>
            <person name="Yin H.Q."/>
            <person name="Zhang X.X."/>
        </authorList>
    </citation>
    <scope>NUCLEOTIDE SEQUENCE [LARGE SCALE GENOMIC DNA]</scope>
    <source>
        <strain evidence="9 10">E3</strain>
    </source>
</reference>
<evidence type="ECO:0000256" key="5">
    <source>
        <dbReference type="ARBA" id="ARBA00022777"/>
    </source>
</evidence>
<dbReference type="Gene3D" id="3.30.70.560">
    <property type="entry name" value="7,8-Dihydro-6-hydroxymethylpterin-pyrophosphokinase HPPK"/>
    <property type="match status" value="1"/>
</dbReference>
<evidence type="ECO:0000313" key="10">
    <source>
        <dbReference type="Proteomes" id="UP000006334"/>
    </source>
</evidence>
<sequence length="167" mass="18681">MLHQIYISIGSNVERDKYTRAGLDGLHAQFGDLVLSSVYESEAVGFSGSHFYNMVVGARTTKSVGEVCEILKAIENDNGRVRGEKKFAPRTLDLDLLLFDDVITEDGVILPRQEIDYNAFVLLPLCEIAGDVIHPVQQKSIAAMLDDYDQSQQKLWKIEFNWSPATS</sequence>
<dbReference type="Proteomes" id="UP000006334">
    <property type="component" value="Unassembled WGS sequence"/>
</dbReference>
<evidence type="ECO:0000259" key="8">
    <source>
        <dbReference type="PROSITE" id="PS00794"/>
    </source>
</evidence>
<dbReference type="Pfam" id="PF01288">
    <property type="entry name" value="HPPK"/>
    <property type="match status" value="1"/>
</dbReference>
<dbReference type="eggNOG" id="COG0801">
    <property type="taxonomic scope" value="Bacteria"/>
</dbReference>